<dbReference type="GO" id="GO:0005524">
    <property type="term" value="F:ATP binding"/>
    <property type="evidence" value="ECO:0007669"/>
    <property type="project" value="UniProtKB-KW"/>
</dbReference>
<feature type="region of interest" description="Disordered" evidence="19">
    <location>
        <begin position="2405"/>
        <end position="2547"/>
    </location>
</feature>
<dbReference type="Gene3D" id="1.10.1520.10">
    <property type="entry name" value="Ribonuclease III domain"/>
    <property type="match status" value="2"/>
</dbReference>
<dbReference type="Gene3D" id="3.30.160.380">
    <property type="entry name" value="Dicer dimerisation domain"/>
    <property type="match status" value="1"/>
</dbReference>
<evidence type="ECO:0000259" key="24">
    <source>
        <dbReference type="PROSITE" id="PS51194"/>
    </source>
</evidence>
<feature type="region of interest" description="Disordered" evidence="19">
    <location>
        <begin position="2349"/>
        <end position="2385"/>
    </location>
</feature>
<evidence type="ECO:0000259" key="22">
    <source>
        <dbReference type="PROSITE" id="PS50821"/>
    </source>
</evidence>
<dbReference type="GO" id="GO:0005634">
    <property type="term" value="C:nucleus"/>
    <property type="evidence" value="ECO:0007669"/>
    <property type="project" value="TreeGrafter"/>
</dbReference>
<dbReference type="GO" id="GO:0004386">
    <property type="term" value="F:helicase activity"/>
    <property type="evidence" value="ECO:0007669"/>
    <property type="project" value="UniProtKB-KW"/>
</dbReference>
<gene>
    <name evidence="26" type="ORF">B0A55_02193</name>
</gene>
<dbReference type="Pfam" id="PF00636">
    <property type="entry name" value="Ribonuclease_3"/>
    <property type="match status" value="2"/>
</dbReference>
<dbReference type="PROSITE" id="PS51192">
    <property type="entry name" value="HELICASE_ATP_BIND_1"/>
    <property type="match status" value="1"/>
</dbReference>
<evidence type="ECO:0000256" key="12">
    <source>
        <dbReference type="ARBA" id="ARBA00022842"/>
    </source>
</evidence>
<keyword evidence="4" id="KW-0930">Antiviral protein</keyword>
<comment type="similarity">
    <text evidence="16 17">Belongs to the helicase family. Dicer subfamily.</text>
</comment>
<organism evidence="26 27">
    <name type="scientific">Friedmanniomyces simplex</name>
    <dbReference type="NCBI Taxonomy" id="329884"/>
    <lineage>
        <taxon>Eukaryota</taxon>
        <taxon>Fungi</taxon>
        <taxon>Dikarya</taxon>
        <taxon>Ascomycota</taxon>
        <taxon>Pezizomycotina</taxon>
        <taxon>Dothideomycetes</taxon>
        <taxon>Dothideomycetidae</taxon>
        <taxon>Mycosphaerellales</taxon>
        <taxon>Teratosphaeriaceae</taxon>
        <taxon>Friedmanniomyces</taxon>
    </lineage>
</organism>
<dbReference type="InterPro" id="IPR036389">
    <property type="entry name" value="RNase_III_sf"/>
</dbReference>
<keyword evidence="11" id="KW-0067">ATP-binding</keyword>
<feature type="region of interest" description="Disordered" evidence="19">
    <location>
        <begin position="1"/>
        <end position="23"/>
    </location>
</feature>
<dbReference type="SMART" id="SM00487">
    <property type="entry name" value="DEXDc"/>
    <property type="match status" value="1"/>
</dbReference>
<evidence type="ECO:0000256" key="8">
    <source>
        <dbReference type="ARBA" id="ARBA00022801"/>
    </source>
</evidence>
<feature type="domain" description="RNase III" evidence="21">
    <location>
        <begin position="1078"/>
        <end position="1193"/>
    </location>
</feature>
<keyword evidence="15" id="KW-0464">Manganese</keyword>
<dbReference type="SUPFAM" id="SSF52540">
    <property type="entry name" value="P-loop containing nucleoside triphosphate hydrolases"/>
    <property type="match status" value="1"/>
</dbReference>
<evidence type="ECO:0000256" key="7">
    <source>
        <dbReference type="ARBA" id="ARBA00022741"/>
    </source>
</evidence>
<feature type="domain" description="Helicase C-terminal" evidence="24">
    <location>
        <begin position="439"/>
        <end position="603"/>
    </location>
</feature>
<dbReference type="PROSITE" id="PS50137">
    <property type="entry name" value="DS_RBD"/>
    <property type="match status" value="1"/>
</dbReference>
<dbReference type="GO" id="GO:0051607">
    <property type="term" value="P:defense response to virus"/>
    <property type="evidence" value="ECO:0007669"/>
    <property type="project" value="UniProtKB-KW"/>
</dbReference>
<feature type="domain" description="PAZ" evidence="22">
    <location>
        <begin position="880"/>
        <end position="1008"/>
    </location>
</feature>
<keyword evidence="7" id="KW-0547">Nucleotide-binding</keyword>
<keyword evidence="10" id="KW-0862">Zinc</keyword>
<dbReference type="InterPro" id="IPR014720">
    <property type="entry name" value="dsRBD_dom"/>
</dbReference>
<keyword evidence="12" id="KW-0460">Magnesium</keyword>
<comment type="cofactor">
    <cofactor evidence="1">
        <name>Mn(2+)</name>
        <dbReference type="ChEBI" id="CHEBI:29035"/>
    </cofactor>
</comment>
<feature type="domain" description="RNase III" evidence="21">
    <location>
        <begin position="1250"/>
        <end position="1401"/>
    </location>
</feature>
<keyword evidence="18" id="KW-0175">Coiled coil</keyword>
<keyword evidence="14" id="KW-0051">Antiviral defense</keyword>
<dbReference type="PANTHER" id="PTHR14950">
    <property type="entry name" value="DICER-RELATED"/>
    <property type="match status" value="1"/>
</dbReference>
<keyword evidence="6" id="KW-0677">Repeat</keyword>
<dbReference type="PROSITE" id="PS51327">
    <property type="entry name" value="DICER_DSRBF"/>
    <property type="match status" value="1"/>
</dbReference>
<evidence type="ECO:0000256" key="16">
    <source>
        <dbReference type="ARBA" id="ARBA00035116"/>
    </source>
</evidence>
<dbReference type="FunFam" id="3.40.50.300:FF:000628">
    <property type="entry name" value="Endoribonuclease Dicer"/>
    <property type="match status" value="1"/>
</dbReference>
<keyword evidence="9" id="KW-0347">Helicase</keyword>
<dbReference type="GO" id="GO:0046872">
    <property type="term" value="F:metal ion binding"/>
    <property type="evidence" value="ECO:0007669"/>
    <property type="project" value="UniProtKB-KW"/>
</dbReference>
<evidence type="ECO:0000256" key="19">
    <source>
        <dbReference type="SAM" id="MobiDB-lite"/>
    </source>
</evidence>
<protein>
    <recommendedName>
        <fullName evidence="3">Dicer-like protein 1</fullName>
    </recommendedName>
</protein>
<dbReference type="GO" id="GO:0050688">
    <property type="term" value="P:regulation of defense response to virus"/>
    <property type="evidence" value="ECO:0007669"/>
    <property type="project" value="UniProtKB-KW"/>
</dbReference>
<dbReference type="InterPro" id="IPR006935">
    <property type="entry name" value="Helicase/UvrB_N"/>
</dbReference>
<evidence type="ECO:0000256" key="3">
    <source>
        <dbReference type="ARBA" id="ARBA00020797"/>
    </source>
</evidence>
<feature type="compositionally biased region" description="Polar residues" evidence="19">
    <location>
        <begin position="1968"/>
        <end position="1999"/>
    </location>
</feature>
<feature type="compositionally biased region" description="Basic and acidic residues" evidence="19">
    <location>
        <begin position="2487"/>
        <end position="2499"/>
    </location>
</feature>
<feature type="region of interest" description="Disordered" evidence="19">
    <location>
        <begin position="1943"/>
        <end position="2062"/>
    </location>
</feature>
<dbReference type="InterPro" id="IPR000999">
    <property type="entry name" value="RNase_III_dom"/>
</dbReference>
<dbReference type="SMART" id="SM00490">
    <property type="entry name" value="HELICc"/>
    <property type="match status" value="1"/>
</dbReference>
<evidence type="ECO:0000256" key="14">
    <source>
        <dbReference type="ARBA" id="ARBA00023118"/>
    </source>
</evidence>
<proteinExistence type="inferred from homology"/>
<sequence length="2547" mass="288494">MAADEDVQSEIDNMSEDEVPHAPVSLTERRRAQKALFENWLISEAAQVALKPKTRDQKLIEADDEELSIHNLMSKQGVEIIKNPRQYQMELFERAKKENSIAVLDTGSGKTLIAVMLLRWIIDQELENRAQGMEHKISFFLVASVTLVYQQFAVLEKNIDHKVTRVCGADGVDNWNKTKWTKLFSENKVIVATADVLHQCLAHSYITMKQINLLIFDEAHHAKKNHAYARIIKDFYLEQADEGSRPRVFGMTASPVDAKADVEQAANELETLLHCRIATTTNMSLTQAIKKPLEQVLKYPSLPREGFETSLLRSVRARFSTATMFEPVFEKSVEISRHLGRWCADNYLFHALSERRQKRYESEADRRYYQDSCASVNILPPPVSSSASTVDAQSNRMNGVSQLDQKQALIRSVIDFVEKEQSRHAVLQPVGDLSPKVLELKRFLAYQFERASSHRCIVFVQTRHAARLLNAVFRQEGTKYMRCGFLIGSGSPDMDEDSFTNRTQVMTLIKFRKGDINCLFATSVAEEGLDVPDCNLVIRFDMYSTMIQYVQSRGRARQQNSKFIHMIEAGNSIHEELLNQVRYQERAMRRFCERLPEDRKLEGNEDHLEGIMAKEKALRVYTEPSTGAKLTYGNALVYLANFVSAIPTETNENLHPTYVVSNQGLKFIAEVLLPGNAPVPSAIGRVCTKRSLAKRSAAFEACIELRRRQYMDEHLRPTYQKKLPALRNALLAVDMNKTNQYTMRTKPSIWEQTRGTLPTKLYMTIVDFPDGLDHQHRPLVMLTRTPMPQFPAFAVFLNDGRASSVCSRSFVKPIQLYSDVLDKITAFTFRIFKDVFSKSYEQKGEELSYWLAPAVDVGTTLSATDEQSPIMVDPPNLDLALLEEVQANESYKWTSAMAPESLLGKFIVDPWDGARKFYVTALHPDLKPLDPVPADVARHKWMGSILNYSNSLFKQSRARREGTWDLEQPVIEAVKVLFRRNMLARAGPKEVNLKTKAVLCPEPLRISALPPAIAESCFVWPAIIHRFESYMIALEACKMVGVDCSPQMALAAMTKDSDSSGERESSEPVNFQNGMGENYERLEFIGDTFLKTATTISTFILNPNENEFEFHVRRASMLCNKNLFHIALELKLYEYIRTMAFSRRLWYPEGLNLLEGKGINKQEETAVIKHPLGEKTIADVSEALIGAAYLTHDRLGEQWQPSHHEDAVRAVTKLVKNVDHAMMHWSDYSASYEKTSYQTGEVSASQLDLAQKVELEHPYHFRYPKLLRSAFIHPSQPLMYEKVPNYQRLEFLGDALLDQASITYLFYRFPDKDPQWLTEHKMAMVSNKFLGAVCVDIGFYKHLRHSHSVLQHQITEYATELEEAKKVAGEARDYWTTVSDPPKCLPDIVEAFVGAMFIDSDFDYGVVQGFFERHVKWYFEDMSIYDGFANNHPCTHLHNLLQTAYGCQDYRLMAKELPTLDTTEKKDVVAAVMVHDEVVAHSKGKSARYARLRAAQLAIEAIEGFAPFEFRSRFGSFKDVVRALQSQFSAARIPVSLPTDTRRMLQGFVDEQDGAMREDESGQANAELKNFWERHVDENPAKAGAFVGVLRELRPVILREGDILEWWRLVVKPVIAGTGYRKAALDDAIEFLVGAMTYDDDEEERGRGELSDRLLSDLLKTYVARTRELSDEDRFIAPSNEQVAQQVASVLIVFGKKQPKELLYALDDLVLSANTRLQGLTLLSSFLRHQTPHIYLVVTTPLVAHLLQCLMNDTSTTVLSVALTALIMLLPHIPGSLPDHLPRLFLVYSRLLCWEKFSPLSTAAQKGLVTDERVSIEPQTDHGYVGIDPSWEKVRPKEGMVESATPELMTYFTYLYGLYPLNFTKYIRKPRRFLKDKEFPGADDFDLDQAVIRSRTEQFRQVHLMHPNFYNLTIEEELIDPKWPKADPADVVAECHALCVKTPPALVSPGPPPTSKLPRLPQLPSLANMKNSPQLSPSTSHASFRTGNSWRDTQSTALSTHAGDGDSPVLGPHSVQSDDESAIPALRPRSKGTNRTSPSLDDFPQPGTMGSARAMKEKEDVPQTNLAYLQRDNTLLRNELNFEKWHKAQYSAHIGLLMQKNVKNATVEAESLNNLNANRALKRQLEQVRNARDATIKDSTLTRKQTNNLEANFTERFAQLKKEQETWRAHAEELKRLRKEIGEYRDLLVTIEHRELQKSHHLELVKRQLENMEDVQKKLEGAQRRLREYEYREFEMEGAKREMEVLVHEKESLLLRVQRQQHEHERCRRGFAERVAELEGQLEGSEVGRRRGLPAAVGSDTQLQVQQAIADSQTKLNQLRKKHTALMEKYTDLEMEYESVKAQLDALQGSRGRNGHGFMQDLDGEDYSRSSRVQSTSGALSSRDGAYDTSLGDLTAFSDNAYITSASDPSGRRYMPKVGGGLPVSPPASEATLHSTAGLTWKPPMSRPDSIASRGSGVPATTFNQTAPLRPEEPIASGGKSAFNDHSNNEVGKKKEKITPDSQMRVYGRGGAQNIKMKSKDKDGGSGDKPEKEKKGGGGFKSLKNFV</sequence>
<feature type="coiled-coil region" evidence="18">
    <location>
        <begin position="2114"/>
        <end position="2256"/>
    </location>
</feature>
<dbReference type="InterPro" id="IPR001650">
    <property type="entry name" value="Helicase_C-like"/>
</dbReference>
<dbReference type="InterPro" id="IPR016024">
    <property type="entry name" value="ARM-type_fold"/>
</dbReference>
<evidence type="ECO:0000256" key="15">
    <source>
        <dbReference type="ARBA" id="ARBA00023211"/>
    </source>
</evidence>
<dbReference type="PANTHER" id="PTHR14950:SF62">
    <property type="entry name" value="DICER-LIKE PROTEIN 1"/>
    <property type="match status" value="1"/>
</dbReference>
<dbReference type="EMBL" id="NAJQ01000034">
    <property type="protein sequence ID" value="TKA82475.1"/>
    <property type="molecule type" value="Genomic_DNA"/>
</dbReference>
<dbReference type="GO" id="GO:0030422">
    <property type="term" value="P:siRNA processing"/>
    <property type="evidence" value="ECO:0007669"/>
    <property type="project" value="TreeGrafter"/>
</dbReference>
<dbReference type="InterPro" id="IPR027417">
    <property type="entry name" value="P-loop_NTPase"/>
</dbReference>
<evidence type="ECO:0000259" key="21">
    <source>
        <dbReference type="PROSITE" id="PS50142"/>
    </source>
</evidence>
<comment type="cofactor">
    <cofactor evidence="2">
        <name>Mg(2+)</name>
        <dbReference type="ChEBI" id="CHEBI:18420"/>
    </cofactor>
</comment>
<dbReference type="InterPro" id="IPR007483">
    <property type="entry name" value="Hamartin"/>
</dbReference>
<evidence type="ECO:0000256" key="13">
    <source>
        <dbReference type="ARBA" id="ARBA00022884"/>
    </source>
</evidence>
<evidence type="ECO:0000256" key="9">
    <source>
        <dbReference type="ARBA" id="ARBA00022806"/>
    </source>
</evidence>
<keyword evidence="13 17" id="KW-0694">RNA-binding</keyword>
<dbReference type="PROSITE" id="PS00517">
    <property type="entry name" value="RNASE_3_1"/>
    <property type="match status" value="1"/>
</dbReference>
<feature type="compositionally biased region" description="Acidic residues" evidence="19">
    <location>
        <begin position="1"/>
        <end position="17"/>
    </location>
</feature>
<evidence type="ECO:0000256" key="10">
    <source>
        <dbReference type="ARBA" id="ARBA00022833"/>
    </source>
</evidence>
<dbReference type="SUPFAM" id="SSF69065">
    <property type="entry name" value="RNase III domain-like"/>
    <property type="match status" value="2"/>
</dbReference>
<dbReference type="OrthoDB" id="416741at2759"/>
<dbReference type="CDD" id="cd18802">
    <property type="entry name" value="SF2_C_dicer"/>
    <property type="match status" value="1"/>
</dbReference>
<evidence type="ECO:0000259" key="23">
    <source>
        <dbReference type="PROSITE" id="PS51192"/>
    </source>
</evidence>
<evidence type="ECO:0000256" key="6">
    <source>
        <dbReference type="ARBA" id="ARBA00022737"/>
    </source>
</evidence>
<dbReference type="PROSITE" id="PS50142">
    <property type="entry name" value="RNASE_3_2"/>
    <property type="match status" value="2"/>
</dbReference>
<evidence type="ECO:0000256" key="18">
    <source>
        <dbReference type="SAM" id="Coils"/>
    </source>
</evidence>
<dbReference type="CDD" id="cd00593">
    <property type="entry name" value="RIBOc"/>
    <property type="match status" value="2"/>
</dbReference>
<dbReference type="PROSITE" id="PS50821">
    <property type="entry name" value="PAZ"/>
    <property type="match status" value="1"/>
</dbReference>
<reference evidence="26 27" key="1">
    <citation type="submission" date="2017-03" db="EMBL/GenBank/DDBJ databases">
        <title>Genomes of endolithic fungi from Antarctica.</title>
        <authorList>
            <person name="Coleine C."/>
            <person name="Masonjones S."/>
            <person name="Stajich J.E."/>
        </authorList>
    </citation>
    <scope>NUCLEOTIDE SEQUENCE [LARGE SCALE GENOMIC DNA]</scope>
    <source>
        <strain evidence="26 27">CCFEE 5184</strain>
    </source>
</reference>
<dbReference type="InterPro" id="IPR038248">
    <property type="entry name" value="Dicer_dimer_sf"/>
</dbReference>
<evidence type="ECO:0000256" key="4">
    <source>
        <dbReference type="ARBA" id="ARBA00022721"/>
    </source>
</evidence>
<dbReference type="GO" id="GO:0003677">
    <property type="term" value="F:DNA binding"/>
    <property type="evidence" value="ECO:0007669"/>
    <property type="project" value="InterPro"/>
</dbReference>
<dbReference type="InterPro" id="IPR056755">
    <property type="entry name" value="DSRM_2"/>
</dbReference>
<keyword evidence="27" id="KW-1185">Reference proteome</keyword>
<dbReference type="Pfam" id="PF04388">
    <property type="entry name" value="Hamartin"/>
    <property type="match status" value="1"/>
</dbReference>
<feature type="domain" description="DRBM" evidence="20">
    <location>
        <begin position="1432"/>
        <end position="1504"/>
    </location>
</feature>
<dbReference type="PROSITE" id="PS51194">
    <property type="entry name" value="HELICASE_CTER"/>
    <property type="match status" value="1"/>
</dbReference>
<evidence type="ECO:0000313" key="27">
    <source>
        <dbReference type="Proteomes" id="UP000309340"/>
    </source>
</evidence>
<dbReference type="Pfam" id="PF24995">
    <property type="entry name" value="DSRM_2"/>
    <property type="match status" value="1"/>
</dbReference>
<evidence type="ECO:0000259" key="25">
    <source>
        <dbReference type="PROSITE" id="PS51327"/>
    </source>
</evidence>
<dbReference type="Pfam" id="PF00271">
    <property type="entry name" value="Helicase_C"/>
    <property type="match status" value="1"/>
</dbReference>
<accession>A0A4U0Y4L4</accession>
<dbReference type="STRING" id="329884.A0A4U0Y4L4"/>
<keyword evidence="5" id="KW-0479">Metal-binding</keyword>
<feature type="domain" description="Helicase ATP-binding" evidence="23">
    <location>
        <begin position="91"/>
        <end position="273"/>
    </location>
</feature>
<evidence type="ECO:0000313" key="26">
    <source>
        <dbReference type="EMBL" id="TKA82475.1"/>
    </source>
</evidence>
<dbReference type="CDD" id="cd18034">
    <property type="entry name" value="DEXHc_dicer"/>
    <property type="match status" value="1"/>
</dbReference>
<feature type="compositionally biased region" description="Polar residues" evidence="19">
    <location>
        <begin position="2370"/>
        <end position="2380"/>
    </location>
</feature>
<dbReference type="Proteomes" id="UP000309340">
    <property type="component" value="Unassembled WGS sequence"/>
</dbReference>
<dbReference type="InterPro" id="IPR005034">
    <property type="entry name" value="Dicer_dimerisation"/>
</dbReference>
<dbReference type="SMART" id="SM00535">
    <property type="entry name" value="RIBOc"/>
    <property type="match status" value="2"/>
</dbReference>
<dbReference type="Pfam" id="PF03368">
    <property type="entry name" value="Dicer_dimer"/>
    <property type="match status" value="1"/>
</dbReference>
<dbReference type="Gene3D" id="3.40.50.300">
    <property type="entry name" value="P-loop containing nucleotide triphosphate hydrolases"/>
    <property type="match status" value="2"/>
</dbReference>
<name>A0A4U0Y4L4_9PEZI</name>
<dbReference type="GO" id="GO:0003723">
    <property type="term" value="F:RNA binding"/>
    <property type="evidence" value="ECO:0007669"/>
    <property type="project" value="UniProtKB-UniRule"/>
</dbReference>
<keyword evidence="8" id="KW-0378">Hydrolase</keyword>
<dbReference type="GO" id="GO:0004525">
    <property type="term" value="F:ribonuclease III activity"/>
    <property type="evidence" value="ECO:0007669"/>
    <property type="project" value="InterPro"/>
</dbReference>
<feature type="domain" description="Dicer dsRNA-binding fold" evidence="25">
    <location>
        <begin position="635"/>
        <end position="725"/>
    </location>
</feature>
<dbReference type="GO" id="GO:0005737">
    <property type="term" value="C:cytoplasm"/>
    <property type="evidence" value="ECO:0007669"/>
    <property type="project" value="TreeGrafter"/>
</dbReference>
<evidence type="ECO:0000256" key="11">
    <source>
        <dbReference type="ARBA" id="ARBA00022840"/>
    </source>
</evidence>
<evidence type="ECO:0000256" key="2">
    <source>
        <dbReference type="ARBA" id="ARBA00001946"/>
    </source>
</evidence>
<dbReference type="SUPFAM" id="SSF48371">
    <property type="entry name" value="ARM repeat"/>
    <property type="match status" value="1"/>
</dbReference>
<evidence type="ECO:0000256" key="17">
    <source>
        <dbReference type="PROSITE-ProRule" id="PRU00657"/>
    </source>
</evidence>
<evidence type="ECO:0000256" key="5">
    <source>
        <dbReference type="ARBA" id="ARBA00022723"/>
    </source>
</evidence>
<dbReference type="Pfam" id="PF04851">
    <property type="entry name" value="ResIII"/>
    <property type="match status" value="1"/>
</dbReference>
<evidence type="ECO:0000256" key="1">
    <source>
        <dbReference type="ARBA" id="ARBA00001936"/>
    </source>
</evidence>
<feature type="compositionally biased region" description="Basic and acidic residues" evidence="19">
    <location>
        <begin position="2518"/>
        <end position="2536"/>
    </location>
</feature>
<dbReference type="InterPro" id="IPR014001">
    <property type="entry name" value="Helicase_ATP-bd"/>
</dbReference>
<evidence type="ECO:0000259" key="20">
    <source>
        <dbReference type="PROSITE" id="PS50137"/>
    </source>
</evidence>
<dbReference type="InterPro" id="IPR003100">
    <property type="entry name" value="PAZ_dom"/>
</dbReference>
<comment type="caution">
    <text evidence="26">The sequence shown here is derived from an EMBL/GenBank/DDBJ whole genome shotgun (WGS) entry which is preliminary data.</text>
</comment>